<protein>
    <submittedName>
        <fullName evidence="2">Uncharacterized protein</fullName>
    </submittedName>
</protein>
<feature type="transmembrane region" description="Helical" evidence="1">
    <location>
        <begin position="170"/>
        <end position="190"/>
    </location>
</feature>
<dbReference type="AlphaFoldDB" id="A0A8W7PS94"/>
<keyword evidence="1" id="KW-0472">Membrane</keyword>
<dbReference type="Proteomes" id="UP000075882">
    <property type="component" value="Unassembled WGS sequence"/>
</dbReference>
<proteinExistence type="predicted"/>
<keyword evidence="1" id="KW-0812">Transmembrane</keyword>
<evidence type="ECO:0000256" key="1">
    <source>
        <dbReference type="SAM" id="Phobius"/>
    </source>
</evidence>
<dbReference type="VEuPathDB" id="VectorBase:ACON2_033423"/>
<organism evidence="2">
    <name type="scientific">Anopheles coluzzii</name>
    <name type="common">African malaria mosquito</name>
    <dbReference type="NCBI Taxonomy" id="1518534"/>
    <lineage>
        <taxon>Eukaryota</taxon>
        <taxon>Metazoa</taxon>
        <taxon>Ecdysozoa</taxon>
        <taxon>Arthropoda</taxon>
        <taxon>Hexapoda</taxon>
        <taxon>Insecta</taxon>
        <taxon>Pterygota</taxon>
        <taxon>Neoptera</taxon>
        <taxon>Endopterygota</taxon>
        <taxon>Diptera</taxon>
        <taxon>Nematocera</taxon>
        <taxon>Culicoidea</taxon>
        <taxon>Culicidae</taxon>
        <taxon>Anophelinae</taxon>
        <taxon>Anopheles</taxon>
    </lineage>
</organism>
<evidence type="ECO:0000313" key="2">
    <source>
        <dbReference type="EnsemblMetazoa" id="ACOM036927-PA.1"/>
    </source>
</evidence>
<dbReference type="EnsemblMetazoa" id="ACOM036927-RA">
    <property type="protein sequence ID" value="ACOM036927-PA.1"/>
    <property type="gene ID" value="ACOM036927"/>
</dbReference>
<accession>A0A8W7PS94</accession>
<name>A0A8W7PS94_ANOCL</name>
<sequence length="201" mass="22836">LIVCQRMDNRIIMANNTFSANDDVLNMKGTEENDVKIDMDFPSQEPNNMSAKCCGQPENKPELCKVGLFPISDPQRPALIDAGMAAQYMCKKSIQTLDSLTNALVARAPQEKQFIKITRNEETQELYDAEQNEDFPIIIARTQPDERYSPSSVREFLTDMQIIPSSITCLSISVSVLGFVVVWFLVWYVLKVLDMDKLKQF</sequence>
<keyword evidence="1" id="KW-1133">Transmembrane helix</keyword>
<reference evidence="2" key="1">
    <citation type="submission" date="2022-08" db="UniProtKB">
        <authorList>
            <consortium name="EnsemblMetazoa"/>
        </authorList>
    </citation>
    <scope>IDENTIFICATION</scope>
</reference>